<sequence>MGGGFGIKSTRYKDASNSLYFTEPAGTSVINNLSASGSANFLGNVGIGTTGPGAKLEISGNLGLSTGATRDILVTSSSGNGNDLRIYAGNSTSVTSNGGNLYIDAGVRATGIGTGVPGHILLQTNFSGGNEAGNVGIGTTAPSYALDIMSDSDFRLVGAGRTDGITLQHVSAGNYQNTSIGTGTYSVSSAGGSLGLASGTSTDNMYFYTGNTSAIRMTIIGGAGADLGNVGIGTTGPSTSLHIYSSAANNQLLIERSAALDAAVSFKRK</sequence>
<dbReference type="AlphaFoldDB" id="A0A0G1HPG4"/>
<protein>
    <submittedName>
        <fullName evidence="1">Uncharacterized protein</fullName>
    </submittedName>
</protein>
<evidence type="ECO:0000313" key="2">
    <source>
        <dbReference type="Proteomes" id="UP000034172"/>
    </source>
</evidence>
<accession>A0A0G1HPG4</accession>
<proteinExistence type="predicted"/>
<name>A0A0G1HPG4_9BACT</name>
<gene>
    <name evidence="1" type="ORF">UW41_C0025G0009</name>
</gene>
<dbReference type="Proteomes" id="UP000034172">
    <property type="component" value="Unassembled WGS sequence"/>
</dbReference>
<organism evidence="1 2">
    <name type="scientific">Candidatus Collierbacteria bacterium GW2011_GWC2_44_18</name>
    <dbReference type="NCBI Taxonomy" id="1618392"/>
    <lineage>
        <taxon>Bacteria</taxon>
        <taxon>Candidatus Collieribacteriota</taxon>
    </lineage>
</organism>
<evidence type="ECO:0000313" key="1">
    <source>
        <dbReference type="EMBL" id="KKT48538.1"/>
    </source>
</evidence>
<reference evidence="1 2" key="1">
    <citation type="journal article" date="2015" name="Nature">
        <title>rRNA introns, odd ribosomes, and small enigmatic genomes across a large radiation of phyla.</title>
        <authorList>
            <person name="Brown C.T."/>
            <person name="Hug L.A."/>
            <person name="Thomas B.C."/>
            <person name="Sharon I."/>
            <person name="Castelle C.J."/>
            <person name="Singh A."/>
            <person name="Wilkins M.J."/>
            <person name="Williams K.H."/>
            <person name="Banfield J.F."/>
        </authorList>
    </citation>
    <scope>NUCLEOTIDE SEQUENCE [LARGE SCALE GENOMIC DNA]</scope>
</reference>
<comment type="caution">
    <text evidence="1">The sequence shown here is derived from an EMBL/GenBank/DDBJ whole genome shotgun (WGS) entry which is preliminary data.</text>
</comment>
<dbReference type="EMBL" id="LCIE01000025">
    <property type="protein sequence ID" value="KKT48538.1"/>
    <property type="molecule type" value="Genomic_DNA"/>
</dbReference>
<dbReference type="STRING" id="1618392.UW41_C0025G0009"/>